<name>A0A8J2PK99_9HEXA</name>
<evidence type="ECO:0000313" key="3">
    <source>
        <dbReference type="Proteomes" id="UP000708208"/>
    </source>
</evidence>
<comment type="caution">
    <text evidence="2">The sequence shown here is derived from an EMBL/GenBank/DDBJ whole genome shotgun (WGS) entry which is preliminary data.</text>
</comment>
<accession>A0A8J2PK99</accession>
<feature type="region of interest" description="Disordered" evidence="1">
    <location>
        <begin position="1"/>
        <end position="34"/>
    </location>
</feature>
<evidence type="ECO:0000256" key="1">
    <source>
        <dbReference type="SAM" id="MobiDB-lite"/>
    </source>
</evidence>
<proteinExistence type="predicted"/>
<keyword evidence="3" id="KW-1185">Reference proteome</keyword>
<feature type="compositionally biased region" description="Basic residues" evidence="1">
    <location>
        <begin position="1"/>
        <end position="16"/>
    </location>
</feature>
<protein>
    <submittedName>
        <fullName evidence="2">Uncharacterized protein</fullName>
    </submittedName>
</protein>
<reference evidence="2" key="1">
    <citation type="submission" date="2021-06" db="EMBL/GenBank/DDBJ databases">
        <authorList>
            <person name="Hodson N. C."/>
            <person name="Mongue J. A."/>
            <person name="Jaron S. K."/>
        </authorList>
    </citation>
    <scope>NUCLEOTIDE SEQUENCE</scope>
</reference>
<evidence type="ECO:0000313" key="2">
    <source>
        <dbReference type="EMBL" id="CAG7833953.1"/>
    </source>
</evidence>
<sequence>MLKKSNSAKRKILKPGKGKEMSAKGARLKHQQELEAQERLINNILNNASSPLNSMVSRCIDQVSSSSPSLDRDPPDVSSLMLPSLMNNNQEGKTELSMATTNLHRTSSPSAGIRSEMEYVVQKIAALARATSVDSTDSNANIKFGSTD</sequence>
<dbReference type="Proteomes" id="UP000708208">
    <property type="component" value="Unassembled WGS sequence"/>
</dbReference>
<gene>
    <name evidence="2" type="ORF">AFUS01_LOCUS43509</name>
</gene>
<dbReference type="EMBL" id="CAJVCH010570061">
    <property type="protein sequence ID" value="CAG7833953.1"/>
    <property type="molecule type" value="Genomic_DNA"/>
</dbReference>
<dbReference type="AlphaFoldDB" id="A0A8J2PK99"/>
<feature type="region of interest" description="Disordered" evidence="1">
    <location>
        <begin position="63"/>
        <end position="84"/>
    </location>
</feature>
<organism evidence="2 3">
    <name type="scientific">Allacma fusca</name>
    <dbReference type="NCBI Taxonomy" id="39272"/>
    <lineage>
        <taxon>Eukaryota</taxon>
        <taxon>Metazoa</taxon>
        <taxon>Ecdysozoa</taxon>
        <taxon>Arthropoda</taxon>
        <taxon>Hexapoda</taxon>
        <taxon>Collembola</taxon>
        <taxon>Symphypleona</taxon>
        <taxon>Sminthuridae</taxon>
        <taxon>Allacma</taxon>
    </lineage>
</organism>